<evidence type="ECO:0000313" key="4">
    <source>
        <dbReference type="EMBL" id="THV62458.1"/>
    </source>
</evidence>
<dbReference type="InterPro" id="IPR009057">
    <property type="entry name" value="Homeodomain-like_sf"/>
</dbReference>
<dbReference type="PROSITE" id="PS50977">
    <property type="entry name" value="HTH_TETR_2"/>
    <property type="match status" value="1"/>
</dbReference>
<feature type="domain" description="HTH tetR-type" evidence="3">
    <location>
        <begin position="2"/>
        <end position="56"/>
    </location>
</feature>
<dbReference type="SUPFAM" id="SSF46689">
    <property type="entry name" value="Homeodomain-like"/>
    <property type="match status" value="1"/>
</dbReference>
<accession>A0ABY2RD68</accession>
<dbReference type="RefSeq" id="WP_136521613.1">
    <property type="nucleotide sequence ID" value="NZ_SDLV01000010.1"/>
</dbReference>
<name>A0ABY2RD68_9FLAO</name>
<feature type="DNA-binding region" description="H-T-H motif" evidence="2">
    <location>
        <begin position="25"/>
        <end position="44"/>
    </location>
</feature>
<dbReference type="InterPro" id="IPR001647">
    <property type="entry name" value="HTH_TetR"/>
</dbReference>
<organism evidence="4 5">
    <name type="scientific">Chryseobacterium candidae</name>
    <dbReference type="NCBI Taxonomy" id="1978493"/>
    <lineage>
        <taxon>Bacteria</taxon>
        <taxon>Pseudomonadati</taxon>
        <taxon>Bacteroidota</taxon>
        <taxon>Flavobacteriia</taxon>
        <taxon>Flavobacteriales</taxon>
        <taxon>Weeksellaceae</taxon>
        <taxon>Chryseobacterium group</taxon>
        <taxon>Chryseobacterium</taxon>
    </lineage>
</organism>
<keyword evidence="5" id="KW-1185">Reference proteome</keyword>
<gene>
    <name evidence="4" type="ORF">EK417_06040</name>
</gene>
<evidence type="ECO:0000256" key="2">
    <source>
        <dbReference type="PROSITE-ProRule" id="PRU00335"/>
    </source>
</evidence>
<comment type="caution">
    <text evidence="4">The sequence shown here is derived from an EMBL/GenBank/DDBJ whole genome shotgun (WGS) entry which is preliminary data.</text>
</comment>
<evidence type="ECO:0000256" key="1">
    <source>
        <dbReference type="ARBA" id="ARBA00023125"/>
    </source>
</evidence>
<dbReference type="EMBL" id="SDLV01000010">
    <property type="protein sequence ID" value="THV62458.1"/>
    <property type="molecule type" value="Genomic_DNA"/>
</dbReference>
<sequence length="56" mass="6595">MPKPRERIVSNAMVFFHRQGYNNTGINQIIDEANVFNASFYQYFKSKNEQPALQIE</sequence>
<reference evidence="4 5" key="1">
    <citation type="submission" date="2019-01" db="EMBL/GenBank/DDBJ databases">
        <authorList>
            <person name="B I."/>
            <person name="Ch S."/>
            <person name="Ch V.R."/>
        </authorList>
    </citation>
    <scope>NUCLEOTIDE SEQUENCE [LARGE SCALE GENOMIC DNA]</scope>
    <source>
        <strain evidence="4 5">JC507</strain>
    </source>
</reference>
<dbReference type="Gene3D" id="1.10.357.10">
    <property type="entry name" value="Tetracycline Repressor, domain 2"/>
    <property type="match status" value="1"/>
</dbReference>
<keyword evidence="1 2" id="KW-0238">DNA-binding</keyword>
<protein>
    <submittedName>
        <fullName evidence="4">TetR/AcrR family transcriptional regulator</fullName>
    </submittedName>
</protein>
<evidence type="ECO:0000313" key="5">
    <source>
        <dbReference type="Proteomes" id="UP000306038"/>
    </source>
</evidence>
<proteinExistence type="predicted"/>
<dbReference type="Proteomes" id="UP000306038">
    <property type="component" value="Unassembled WGS sequence"/>
</dbReference>
<evidence type="ECO:0000259" key="3">
    <source>
        <dbReference type="PROSITE" id="PS50977"/>
    </source>
</evidence>
<dbReference type="Pfam" id="PF00440">
    <property type="entry name" value="TetR_N"/>
    <property type="match status" value="1"/>
</dbReference>